<proteinExistence type="predicted"/>
<keyword evidence="2" id="KW-0472">Membrane</keyword>
<dbReference type="Proteomes" id="UP000485058">
    <property type="component" value="Unassembled WGS sequence"/>
</dbReference>
<keyword evidence="2" id="KW-1133">Transmembrane helix</keyword>
<organism evidence="3 4">
    <name type="scientific">Haematococcus lacustris</name>
    <name type="common">Green alga</name>
    <name type="synonym">Haematococcus pluvialis</name>
    <dbReference type="NCBI Taxonomy" id="44745"/>
    <lineage>
        <taxon>Eukaryota</taxon>
        <taxon>Viridiplantae</taxon>
        <taxon>Chlorophyta</taxon>
        <taxon>core chlorophytes</taxon>
        <taxon>Chlorophyceae</taxon>
        <taxon>CS clade</taxon>
        <taxon>Chlamydomonadales</taxon>
        <taxon>Haematococcaceae</taxon>
        <taxon>Haematococcus</taxon>
    </lineage>
</organism>
<evidence type="ECO:0008006" key="5">
    <source>
        <dbReference type="Google" id="ProtNLM"/>
    </source>
</evidence>
<feature type="non-terminal residue" evidence="3">
    <location>
        <position position="114"/>
    </location>
</feature>
<gene>
    <name evidence="3" type="ORF">HaLaN_06865</name>
</gene>
<dbReference type="Gene3D" id="1.10.287.70">
    <property type="match status" value="1"/>
</dbReference>
<evidence type="ECO:0000313" key="4">
    <source>
        <dbReference type="Proteomes" id="UP000485058"/>
    </source>
</evidence>
<protein>
    <recommendedName>
        <fullName evidence="5">Ion transport domain-containing protein</fullName>
    </recommendedName>
</protein>
<keyword evidence="4" id="KW-1185">Reference proteome</keyword>
<feature type="region of interest" description="Disordered" evidence="1">
    <location>
        <begin position="43"/>
        <end position="99"/>
    </location>
</feature>
<reference evidence="3 4" key="1">
    <citation type="submission" date="2020-02" db="EMBL/GenBank/DDBJ databases">
        <title>Draft genome sequence of Haematococcus lacustris strain NIES-144.</title>
        <authorList>
            <person name="Morimoto D."/>
            <person name="Nakagawa S."/>
            <person name="Yoshida T."/>
            <person name="Sawayama S."/>
        </authorList>
    </citation>
    <scope>NUCLEOTIDE SEQUENCE [LARGE SCALE GENOMIC DNA]</scope>
    <source>
        <strain evidence="3 4">NIES-144</strain>
    </source>
</reference>
<sequence length="114" mass="11342">MAAVSEATALYYVGVIIVGVYMVLNLFLAILLDNLDKINDAEEGHTQAGQGGVTPKQAGQGGGPAGSTLTPGGPPDLHATVTPLHGTNETPALASRLSPTGGTAVYALDALACG</sequence>
<evidence type="ECO:0000256" key="2">
    <source>
        <dbReference type="SAM" id="Phobius"/>
    </source>
</evidence>
<dbReference type="AlphaFoldDB" id="A0A699YUK4"/>
<evidence type="ECO:0000256" key="1">
    <source>
        <dbReference type="SAM" id="MobiDB-lite"/>
    </source>
</evidence>
<feature type="transmembrane region" description="Helical" evidence="2">
    <location>
        <begin position="12"/>
        <end position="32"/>
    </location>
</feature>
<keyword evidence="2" id="KW-0812">Transmembrane</keyword>
<evidence type="ECO:0000313" key="3">
    <source>
        <dbReference type="EMBL" id="GFH11378.1"/>
    </source>
</evidence>
<feature type="non-terminal residue" evidence="3">
    <location>
        <position position="1"/>
    </location>
</feature>
<name>A0A699YUK4_HAELA</name>
<dbReference type="EMBL" id="BLLF01000397">
    <property type="protein sequence ID" value="GFH11378.1"/>
    <property type="molecule type" value="Genomic_DNA"/>
</dbReference>
<accession>A0A699YUK4</accession>
<comment type="caution">
    <text evidence="3">The sequence shown here is derived from an EMBL/GenBank/DDBJ whole genome shotgun (WGS) entry which is preliminary data.</text>
</comment>